<dbReference type="Pfam" id="PF00028">
    <property type="entry name" value="Cadherin"/>
    <property type="match status" value="10"/>
</dbReference>
<dbReference type="GO" id="GO:0005912">
    <property type="term" value="C:adherens junction"/>
    <property type="evidence" value="ECO:0007669"/>
    <property type="project" value="TreeGrafter"/>
</dbReference>
<keyword evidence="10" id="KW-1015">Disulfide bond</keyword>
<feature type="signal peptide" evidence="13">
    <location>
        <begin position="1"/>
        <end position="22"/>
    </location>
</feature>
<evidence type="ECO:0000256" key="2">
    <source>
        <dbReference type="ARBA" id="ARBA00022536"/>
    </source>
</evidence>
<keyword evidence="8" id="KW-1133">Transmembrane helix</keyword>
<dbReference type="FunFam" id="2.60.40.60:FF:000116">
    <property type="entry name" value="Dachsous cadherin-related 2"/>
    <property type="match status" value="1"/>
</dbReference>
<feature type="domain" description="Cadherin" evidence="14">
    <location>
        <begin position="589"/>
        <end position="696"/>
    </location>
</feature>
<feature type="domain" description="Cadherin" evidence="14">
    <location>
        <begin position="34"/>
        <end position="129"/>
    </location>
</feature>
<dbReference type="GO" id="GO:0008013">
    <property type="term" value="F:beta-catenin binding"/>
    <property type="evidence" value="ECO:0007669"/>
    <property type="project" value="TreeGrafter"/>
</dbReference>
<feature type="domain" description="Cadherin" evidence="14">
    <location>
        <begin position="803"/>
        <end position="926"/>
    </location>
</feature>
<name>A0AAD9KZ82_RIDPI</name>
<evidence type="ECO:0000256" key="11">
    <source>
        <dbReference type="ARBA" id="ARBA00023180"/>
    </source>
</evidence>
<evidence type="ECO:0000256" key="6">
    <source>
        <dbReference type="ARBA" id="ARBA00022837"/>
    </source>
</evidence>
<evidence type="ECO:0000256" key="3">
    <source>
        <dbReference type="ARBA" id="ARBA00022692"/>
    </source>
</evidence>
<dbReference type="GO" id="GO:0016339">
    <property type="term" value="P:calcium-dependent cell-cell adhesion via plasma membrane cell adhesion molecules"/>
    <property type="evidence" value="ECO:0007669"/>
    <property type="project" value="TreeGrafter"/>
</dbReference>
<dbReference type="PANTHER" id="PTHR24027:SF422">
    <property type="entry name" value="CADHERIN DOMAIN-CONTAINING PROTEIN"/>
    <property type="match status" value="1"/>
</dbReference>
<dbReference type="PROSITE" id="PS50268">
    <property type="entry name" value="CADHERIN_2"/>
    <property type="match status" value="11"/>
</dbReference>
<dbReference type="GO" id="GO:0045296">
    <property type="term" value="F:cadherin binding"/>
    <property type="evidence" value="ECO:0007669"/>
    <property type="project" value="TreeGrafter"/>
</dbReference>
<keyword evidence="3" id="KW-0812">Transmembrane</keyword>
<feature type="domain" description="Cadherin" evidence="14">
    <location>
        <begin position="250"/>
        <end position="368"/>
    </location>
</feature>
<protein>
    <recommendedName>
        <fullName evidence="14">Cadherin domain-containing protein</fullName>
    </recommendedName>
</protein>
<dbReference type="InterPro" id="IPR020894">
    <property type="entry name" value="Cadherin_CS"/>
</dbReference>
<dbReference type="SUPFAM" id="SSF49313">
    <property type="entry name" value="Cadherin-like"/>
    <property type="match status" value="12"/>
</dbReference>
<gene>
    <name evidence="15" type="ORF">NP493_458g01054</name>
</gene>
<evidence type="ECO:0000256" key="7">
    <source>
        <dbReference type="ARBA" id="ARBA00022889"/>
    </source>
</evidence>
<dbReference type="GO" id="GO:0007043">
    <property type="term" value="P:cell-cell junction assembly"/>
    <property type="evidence" value="ECO:0007669"/>
    <property type="project" value="TreeGrafter"/>
</dbReference>
<reference evidence="15" key="1">
    <citation type="journal article" date="2023" name="Mol. Biol. Evol.">
        <title>Third-Generation Sequencing Reveals the Adaptive Role of the Epigenome in Three Deep-Sea Polychaetes.</title>
        <authorList>
            <person name="Perez M."/>
            <person name="Aroh O."/>
            <person name="Sun Y."/>
            <person name="Lan Y."/>
            <person name="Juniper S.K."/>
            <person name="Young C.R."/>
            <person name="Angers B."/>
            <person name="Qian P.Y."/>
        </authorList>
    </citation>
    <scope>NUCLEOTIDE SEQUENCE</scope>
    <source>
        <strain evidence="15">R07B-5</strain>
    </source>
</reference>
<evidence type="ECO:0000256" key="9">
    <source>
        <dbReference type="ARBA" id="ARBA00023136"/>
    </source>
</evidence>
<organism evidence="15 16">
    <name type="scientific">Ridgeia piscesae</name>
    <name type="common">Tubeworm</name>
    <dbReference type="NCBI Taxonomy" id="27915"/>
    <lineage>
        <taxon>Eukaryota</taxon>
        <taxon>Metazoa</taxon>
        <taxon>Spiralia</taxon>
        <taxon>Lophotrochozoa</taxon>
        <taxon>Annelida</taxon>
        <taxon>Polychaeta</taxon>
        <taxon>Sedentaria</taxon>
        <taxon>Canalipalpata</taxon>
        <taxon>Sabellida</taxon>
        <taxon>Siboglinidae</taxon>
        <taxon>Ridgeia</taxon>
    </lineage>
</organism>
<dbReference type="GO" id="GO:0034332">
    <property type="term" value="P:adherens junction organization"/>
    <property type="evidence" value="ECO:0007669"/>
    <property type="project" value="TreeGrafter"/>
</dbReference>
<dbReference type="EMBL" id="JAODUO010000457">
    <property type="protein sequence ID" value="KAK2180121.1"/>
    <property type="molecule type" value="Genomic_DNA"/>
</dbReference>
<feature type="domain" description="Cadherin" evidence="14">
    <location>
        <begin position="933"/>
        <end position="1043"/>
    </location>
</feature>
<evidence type="ECO:0000256" key="10">
    <source>
        <dbReference type="ARBA" id="ARBA00023157"/>
    </source>
</evidence>
<evidence type="ECO:0000256" key="12">
    <source>
        <dbReference type="PROSITE-ProRule" id="PRU00043"/>
    </source>
</evidence>
<dbReference type="FunFam" id="2.60.40.60:FF:000013">
    <property type="entry name" value="Cadherin EGF LAG seven-pass G-type receptor"/>
    <property type="match status" value="1"/>
</dbReference>
<keyword evidence="11" id="KW-0325">Glycoprotein</keyword>
<sequence>MENIWCILLLSGIVFSTGLVRGENRRPEWQHTLREALHITGIREDVQLGSQIGVLSATDADGDRVTYSTNSDYFSVDTTTGKVTLSLALDREVNKEVSVTFRATDDKSDPVEITYMVKVLDVNDNSPVFSNQPYSTVVAENTPVGAEVFTSIRVTDKDSGANAAIKLSCYAPSDNREAIAACETFKVNQQHVSEGVYTGSLALKHSVQYKTKSKYTLILQAVDEGSTPRETLEYVEINVRDTQDDPPEFLYTPLSLVIYENVRVGSSVGELKARDQDVGSPNPLQLSIVSDPSGLFTLGESVQRDDGVVTTVIKTRGEVDREQIGSNYEFTVEAVEVVGGRPSTSNDQKVSATVKVLVRDKNDESPTFNKHAYDITIDEELARGRSLPDLDMIVKDNDLVENAYFELRILNEDARKVFALSPTNGTRSAAVSIVVLETRFLDYEHPEYRNRVIELMATETRTKEQHSTRATVNIHLRDVNDNSPTFAQTSYTTSVSENRPVGHLIRTITATDSDSGVFQQITYSLVGTLSEKFNIDSHRGIVTLAEKLDYESETVISLMFTATDGGGRSSRVPFEVNVLDYNDQGPVFDTDHYQTFVGESSTQMSPNITIHAVDIDSDRDVTYRIQSGNTPDNAFVINSKTGFFSLRHTVDYRDTPDNQGFFPVIVEASDNDRPPVTATTTVVVTVRDENNHAPVFRNAMYTSTVSEISPPGTSVVQVNATDMDFNNNGEIGFVLYSGSRDNFAVNYYTGLVKVAPRANLDIEQFGRHVKQVNAIDNGSPPRTGTATVIVTVTDSNNKLPTFPRNLYTWRVQETVPVGTIINTLTANDPDAGARLEYHVKSDSFTAKDKNGNPVTSTTPFNYETAFTVESMSGAVKTHSALNRDQVAEVSFIVRATDKNAEDPPLQIGSATVIITILQNKDTDIVFQWPWSPDHREFKKLVPEGEPTGPSNVILRLVATDPRTGQQLRHFREVDNSDPNDYFSVTPDTGEIYINKILDYETMPNKHISFEVEAFSNDTGSGRRSAIAKVSVEVIDVNDNSPRFKESPQFKENAYQMDVSEMSRYPTEFNFVDAEDKDSGSFGTITYSLSGPDAHMFIIDPVKGAVMVAPNVTLDRETTPVYTLTVNATDNVMGPGIKRSTVVSLLIRVTDANDNYPRFDQSHYKASALESLGSDTALVRVHAVDTDTGNNGQITYTVVGGGEGLFYIKKGTDVIVTKTPLAGHARESPYVLTVEARDGGVPPQATTTTVIVFVNTMQTADGKPRLEFPPHDGYYINVTEYPQATNVTHIRAHSGIPGAPALTYYFFVGSKKVQDSGPFHIDSNTGLITTTRGIDREKHSLYKSTKSVEITLK</sequence>
<evidence type="ECO:0000313" key="15">
    <source>
        <dbReference type="EMBL" id="KAK2180121.1"/>
    </source>
</evidence>
<dbReference type="GO" id="GO:0044331">
    <property type="term" value="P:cell-cell adhesion mediated by cadherin"/>
    <property type="evidence" value="ECO:0007669"/>
    <property type="project" value="TreeGrafter"/>
</dbReference>
<dbReference type="CDD" id="cd11304">
    <property type="entry name" value="Cadherin_repeat"/>
    <property type="match status" value="11"/>
</dbReference>
<feature type="chain" id="PRO_5042049096" description="Cadherin domain-containing protein" evidence="13">
    <location>
        <begin position="23"/>
        <end position="1352"/>
    </location>
</feature>
<evidence type="ECO:0000313" key="16">
    <source>
        <dbReference type="Proteomes" id="UP001209878"/>
    </source>
</evidence>
<dbReference type="GO" id="GO:0007163">
    <property type="term" value="P:establishment or maintenance of cell polarity"/>
    <property type="evidence" value="ECO:0007669"/>
    <property type="project" value="UniProtKB-ARBA"/>
</dbReference>
<feature type="domain" description="Cadherin" evidence="14">
    <location>
        <begin position="487"/>
        <end position="588"/>
    </location>
</feature>
<evidence type="ECO:0000256" key="4">
    <source>
        <dbReference type="ARBA" id="ARBA00022729"/>
    </source>
</evidence>
<evidence type="ECO:0000256" key="5">
    <source>
        <dbReference type="ARBA" id="ARBA00022737"/>
    </source>
</evidence>
<dbReference type="InterPro" id="IPR039808">
    <property type="entry name" value="Cadherin"/>
</dbReference>
<dbReference type="InterPro" id="IPR002126">
    <property type="entry name" value="Cadherin-like_dom"/>
</dbReference>
<feature type="domain" description="Cadherin" evidence="14">
    <location>
        <begin position="1159"/>
        <end position="1265"/>
    </location>
</feature>
<dbReference type="PROSITE" id="PS00232">
    <property type="entry name" value="CADHERIN_1"/>
    <property type="match status" value="4"/>
</dbReference>
<dbReference type="FunFam" id="2.60.40.60:FF:000020">
    <property type="entry name" value="Dachsous cadherin-related 1b"/>
    <property type="match status" value="1"/>
</dbReference>
<dbReference type="GO" id="GO:0007156">
    <property type="term" value="P:homophilic cell adhesion via plasma membrane adhesion molecules"/>
    <property type="evidence" value="ECO:0007669"/>
    <property type="project" value="InterPro"/>
</dbReference>
<dbReference type="GO" id="GO:0005509">
    <property type="term" value="F:calcium ion binding"/>
    <property type="evidence" value="ECO:0007669"/>
    <property type="project" value="UniProtKB-UniRule"/>
</dbReference>
<dbReference type="InterPro" id="IPR015919">
    <property type="entry name" value="Cadherin-like_sf"/>
</dbReference>
<dbReference type="GO" id="GO:0000902">
    <property type="term" value="P:cell morphogenesis"/>
    <property type="evidence" value="ECO:0007669"/>
    <property type="project" value="TreeGrafter"/>
</dbReference>
<keyword evidence="4 13" id="KW-0732">Signal</keyword>
<comment type="subcellular location">
    <subcellularLocation>
        <location evidence="1">Membrane</location>
        <topology evidence="1">Single-pass type I membrane protein</topology>
    </subcellularLocation>
</comment>
<feature type="domain" description="Cadherin" evidence="14">
    <location>
        <begin position="1050"/>
        <end position="1158"/>
    </location>
</feature>
<keyword evidence="16" id="KW-1185">Reference proteome</keyword>
<dbReference type="GO" id="GO:0016342">
    <property type="term" value="C:catenin complex"/>
    <property type="evidence" value="ECO:0007669"/>
    <property type="project" value="TreeGrafter"/>
</dbReference>
<feature type="domain" description="Cadherin" evidence="14">
    <location>
        <begin position="697"/>
        <end position="802"/>
    </location>
</feature>
<proteinExistence type="predicted"/>
<dbReference type="FunFam" id="2.60.40.60:FF:000118">
    <property type="entry name" value="protocadherin Fat 4"/>
    <property type="match status" value="1"/>
</dbReference>
<keyword evidence="5" id="KW-0677">Repeat</keyword>
<dbReference type="Proteomes" id="UP001209878">
    <property type="component" value="Unassembled WGS sequence"/>
</dbReference>
<dbReference type="GO" id="GO:0016477">
    <property type="term" value="P:cell migration"/>
    <property type="evidence" value="ECO:0007669"/>
    <property type="project" value="TreeGrafter"/>
</dbReference>
<dbReference type="PRINTS" id="PR00205">
    <property type="entry name" value="CADHERIN"/>
</dbReference>
<evidence type="ECO:0000259" key="14">
    <source>
        <dbReference type="PROSITE" id="PS50268"/>
    </source>
</evidence>
<keyword evidence="2" id="KW-0245">EGF-like domain</keyword>
<keyword evidence="9" id="KW-0472">Membrane</keyword>
<evidence type="ECO:0000256" key="13">
    <source>
        <dbReference type="SAM" id="SignalP"/>
    </source>
</evidence>
<feature type="domain" description="Cadherin" evidence="14">
    <location>
        <begin position="130"/>
        <end position="249"/>
    </location>
</feature>
<evidence type="ECO:0000256" key="1">
    <source>
        <dbReference type="ARBA" id="ARBA00004479"/>
    </source>
</evidence>
<evidence type="ECO:0000256" key="8">
    <source>
        <dbReference type="ARBA" id="ARBA00022989"/>
    </source>
</evidence>
<dbReference type="SMART" id="SM00112">
    <property type="entry name" value="CA"/>
    <property type="match status" value="11"/>
</dbReference>
<dbReference type="PANTHER" id="PTHR24027">
    <property type="entry name" value="CADHERIN-23"/>
    <property type="match status" value="1"/>
</dbReference>
<dbReference type="Gene3D" id="2.60.40.60">
    <property type="entry name" value="Cadherins"/>
    <property type="match status" value="12"/>
</dbReference>
<comment type="caution">
    <text evidence="15">The sequence shown here is derived from an EMBL/GenBank/DDBJ whole genome shotgun (WGS) entry which is preliminary data.</text>
</comment>
<accession>A0AAD9KZ82</accession>
<keyword evidence="7" id="KW-0130">Cell adhesion</keyword>
<keyword evidence="6 12" id="KW-0106">Calcium</keyword>
<feature type="domain" description="Cadherin" evidence="14">
    <location>
        <begin position="369"/>
        <end position="486"/>
    </location>
</feature>